<dbReference type="EMBL" id="CAJNOR010000011">
    <property type="protein sequence ID" value="CAF0750882.1"/>
    <property type="molecule type" value="Genomic_DNA"/>
</dbReference>
<sequence>MASDIFQKDILLSVPCCIESFDLDQRSRSGSTVSNCSSIIDEDWAPLTGRSSETEKNETLSSTMDADIIAQVYSNIVQVPWQDELAIGCNQNENLHICLGISPSQFRRLLPSKRDAAQTFPRVAILYAYMALKYTLEQINQTKTNDSSKSLVVLIVDAIQKYNFAVFNNKLLSTGTALKYALEEGDRLADVFEQARRQLEPELAQCVTVIRWHDICTDKYKEYVEIFRRHTMDNEQFAELVEDVVKIFIKVRKPTNHFTAEQHLTLQEYVFNELPALTQGIVYDNHHYRIIAHPVLSSDDKKNDDQRNVMLRLLNYIRNSTELAQNLDLIEKVHMCDVYDIVMPAFKPFNLYTK</sequence>
<evidence type="ECO:0000313" key="3">
    <source>
        <dbReference type="Proteomes" id="UP000663828"/>
    </source>
</evidence>
<evidence type="ECO:0000313" key="2">
    <source>
        <dbReference type="EMBL" id="CAF0937419.1"/>
    </source>
</evidence>
<dbReference type="OrthoDB" id="10047264at2759"/>
<dbReference type="Proteomes" id="UP000663828">
    <property type="component" value="Unassembled WGS sequence"/>
</dbReference>
<proteinExistence type="predicted"/>
<dbReference type="Gene3D" id="3.40.50.11710">
    <property type="entry name" value="Cyclodipeptide synthase"/>
    <property type="match status" value="1"/>
</dbReference>
<dbReference type="InterPro" id="IPR038622">
    <property type="entry name" value="CDPS_sf"/>
</dbReference>
<dbReference type="EMBL" id="CAJNOJ010000043">
    <property type="protein sequence ID" value="CAF0937419.1"/>
    <property type="molecule type" value="Genomic_DNA"/>
</dbReference>
<evidence type="ECO:0000313" key="1">
    <source>
        <dbReference type="EMBL" id="CAF0750882.1"/>
    </source>
</evidence>
<dbReference type="GO" id="GO:0016755">
    <property type="term" value="F:aminoacyltransferase activity"/>
    <property type="evidence" value="ECO:0007669"/>
    <property type="project" value="InterPro"/>
</dbReference>
<organism evidence="1 3">
    <name type="scientific">Adineta ricciae</name>
    <name type="common">Rotifer</name>
    <dbReference type="NCBI Taxonomy" id="249248"/>
    <lineage>
        <taxon>Eukaryota</taxon>
        <taxon>Metazoa</taxon>
        <taxon>Spiralia</taxon>
        <taxon>Gnathifera</taxon>
        <taxon>Rotifera</taxon>
        <taxon>Eurotatoria</taxon>
        <taxon>Bdelloidea</taxon>
        <taxon>Adinetida</taxon>
        <taxon>Adinetidae</taxon>
        <taxon>Adineta</taxon>
    </lineage>
</organism>
<gene>
    <name evidence="2" type="ORF">EDS130_LOCUS11632</name>
    <name evidence="1" type="ORF">XAT740_LOCUS415</name>
</gene>
<dbReference type="Proteomes" id="UP000663852">
    <property type="component" value="Unassembled WGS sequence"/>
</dbReference>
<comment type="caution">
    <text evidence="1">The sequence shown here is derived from an EMBL/GenBank/DDBJ whole genome shotgun (WGS) entry which is preliminary data.</text>
</comment>
<protein>
    <submittedName>
        <fullName evidence="1">Uncharacterized protein</fullName>
    </submittedName>
</protein>
<keyword evidence="3" id="KW-1185">Reference proteome</keyword>
<accession>A0A813P752</accession>
<reference evidence="1" key="1">
    <citation type="submission" date="2021-02" db="EMBL/GenBank/DDBJ databases">
        <authorList>
            <person name="Nowell W R."/>
        </authorList>
    </citation>
    <scope>NUCLEOTIDE SEQUENCE</scope>
</reference>
<dbReference type="AlphaFoldDB" id="A0A813P752"/>
<name>A0A813P752_ADIRI</name>